<sequence length="467" mass="53742">MTNNQQIFSHLKDILGGDVEPNIIAYISSMKQEEDYEEFMDSIIKKRNAAHIKAYNAIKYLLFGNKLKNKNKNLSDNMTSNSGRLSQNQASSSGKQKTDTSSNTSQGKKGKKKFRDIQNFEDKKEEERGRHPCDCLGQEHEFMNNCLHCGRIHCMKEGPGPCLYCGNEIHLKGEIQNPGNAKPLTKLKLNKVFDDDNDYFKVNSKKSNGDKAKMIVALDFASRKVIETTQGDMKLKQMLLEDSMKHLEKVKEVYKKIQRQGQRLFPKHNKDYDELVDLLVQMRHKKPTEPEELGEEDNKMPIIKYETNVMDEDLIINVDQGLCLSMHQPYASLLVAGVKRHEGRVWSTNHRGRLWIAAAAKPAEEDEIEVLENFYRDFYKDPTLKFPKDYPTSCLLGCVTVEDCLDQETYKKRYGNHKESNSPFVLICKNPIILPIFYPISGKHKIYALDKELHKCAKLALQHAKYV</sequence>
<reference evidence="3 4" key="1">
    <citation type="submission" date="2024-05" db="EMBL/GenBank/DDBJ databases">
        <title>Genetic variation in Jamaican populations of the coffee berry borer (Hypothenemus hampei).</title>
        <authorList>
            <person name="Errbii M."/>
            <person name="Myrie A."/>
        </authorList>
    </citation>
    <scope>NUCLEOTIDE SEQUENCE [LARGE SCALE GENOMIC DNA]</scope>
    <source>
        <strain evidence="3">JA-Hopewell-2020-01-JO</strain>
        <tissue evidence="3">Whole body</tissue>
    </source>
</reference>
<dbReference type="CDD" id="cd06554">
    <property type="entry name" value="ASCH_ASC-1_like"/>
    <property type="match status" value="1"/>
</dbReference>
<keyword evidence="4" id="KW-1185">Reference proteome</keyword>
<feature type="domain" description="ASCH" evidence="2">
    <location>
        <begin position="324"/>
        <end position="433"/>
    </location>
</feature>
<name>A0ABD1F577_HYPHA</name>
<dbReference type="Gene3D" id="2.30.130.30">
    <property type="entry name" value="Hypothetical protein"/>
    <property type="match status" value="1"/>
</dbReference>
<proteinExistence type="predicted"/>
<dbReference type="FunFam" id="2.30.130.30:FF:000006">
    <property type="entry name" value="Putative_zinc_finger_motif_-_C2HC5-type /ASCH_domain_containing_protein_-_putative"/>
    <property type="match status" value="1"/>
</dbReference>
<feature type="region of interest" description="Disordered" evidence="1">
    <location>
        <begin position="73"/>
        <end position="115"/>
    </location>
</feature>
<evidence type="ECO:0000313" key="4">
    <source>
        <dbReference type="Proteomes" id="UP001566132"/>
    </source>
</evidence>
<evidence type="ECO:0000259" key="2">
    <source>
        <dbReference type="SMART" id="SM01022"/>
    </source>
</evidence>
<organism evidence="3 4">
    <name type="scientific">Hypothenemus hampei</name>
    <name type="common">Coffee berry borer</name>
    <dbReference type="NCBI Taxonomy" id="57062"/>
    <lineage>
        <taxon>Eukaryota</taxon>
        <taxon>Metazoa</taxon>
        <taxon>Ecdysozoa</taxon>
        <taxon>Arthropoda</taxon>
        <taxon>Hexapoda</taxon>
        <taxon>Insecta</taxon>
        <taxon>Pterygota</taxon>
        <taxon>Neoptera</taxon>
        <taxon>Endopterygota</taxon>
        <taxon>Coleoptera</taxon>
        <taxon>Polyphaga</taxon>
        <taxon>Cucujiformia</taxon>
        <taxon>Curculionidae</taxon>
        <taxon>Scolytinae</taxon>
        <taxon>Hypothenemus</taxon>
    </lineage>
</organism>
<accession>A0ABD1F577</accession>
<dbReference type="AlphaFoldDB" id="A0ABD1F577"/>
<dbReference type="Proteomes" id="UP001566132">
    <property type="component" value="Unassembled WGS sequence"/>
</dbReference>
<dbReference type="SUPFAM" id="SSF88697">
    <property type="entry name" value="PUA domain-like"/>
    <property type="match status" value="1"/>
</dbReference>
<dbReference type="PANTHER" id="PTHR12963:SF4">
    <property type="entry name" value="ACTIVATING SIGNAL COINTEGRATOR 1"/>
    <property type="match status" value="1"/>
</dbReference>
<dbReference type="InterPro" id="IPR007374">
    <property type="entry name" value="ASCH_domain"/>
</dbReference>
<dbReference type="SMART" id="SM01022">
    <property type="entry name" value="ASCH"/>
    <property type="match status" value="1"/>
</dbReference>
<comment type="caution">
    <text evidence="3">The sequence shown here is derived from an EMBL/GenBank/DDBJ whole genome shotgun (WGS) entry which is preliminary data.</text>
</comment>
<protein>
    <recommendedName>
        <fullName evidence="2">ASCH domain-containing protein</fullName>
    </recommendedName>
</protein>
<dbReference type="InterPro" id="IPR015947">
    <property type="entry name" value="PUA-like_sf"/>
</dbReference>
<dbReference type="PANTHER" id="PTHR12963">
    <property type="entry name" value="THYROID RECEPTOR INTERACTING PROTEIN RELATED"/>
    <property type="match status" value="1"/>
</dbReference>
<feature type="compositionally biased region" description="Polar residues" evidence="1">
    <location>
        <begin position="75"/>
        <end position="107"/>
    </location>
</feature>
<dbReference type="Pfam" id="PF04266">
    <property type="entry name" value="ASCH"/>
    <property type="match status" value="1"/>
</dbReference>
<dbReference type="InterPro" id="IPR009349">
    <property type="entry name" value="TRIP4/RQT4_C2HC5_Znf"/>
</dbReference>
<dbReference type="EMBL" id="JBDJPC010000002">
    <property type="protein sequence ID" value="KAL1512725.1"/>
    <property type="molecule type" value="Genomic_DNA"/>
</dbReference>
<dbReference type="InterPro" id="IPR039128">
    <property type="entry name" value="TRIP4-like"/>
</dbReference>
<evidence type="ECO:0000256" key="1">
    <source>
        <dbReference type="SAM" id="MobiDB-lite"/>
    </source>
</evidence>
<evidence type="ECO:0000313" key="3">
    <source>
        <dbReference type="EMBL" id="KAL1512725.1"/>
    </source>
</evidence>
<gene>
    <name evidence="3" type="ORF">ABEB36_002267</name>
</gene>
<dbReference type="Pfam" id="PF06221">
    <property type="entry name" value="zf-C2HC5"/>
    <property type="match status" value="1"/>
</dbReference>